<evidence type="ECO:0000313" key="12">
    <source>
        <dbReference type="Proteomes" id="UP000821656"/>
    </source>
</evidence>
<reference evidence="11" key="1">
    <citation type="submission" date="2020-05" db="EMBL/GenBank/DDBJ databases">
        <title>Genomic insights into acetone-butanol-ethanol (ABE) fermentation by sequencing solventogenic clostridia strains.</title>
        <authorList>
            <person name="Brown S."/>
        </authorList>
    </citation>
    <scope>NUCLEOTIDE SEQUENCE</scope>
    <source>
        <strain evidence="11">DJ126</strain>
    </source>
</reference>
<evidence type="ECO:0000256" key="7">
    <source>
        <dbReference type="PROSITE-ProRule" id="PRU00050"/>
    </source>
</evidence>
<dbReference type="PIRSF" id="PIRSF000876">
    <property type="entry name" value="RR_chemtxs_CheB"/>
    <property type="match status" value="1"/>
</dbReference>
<dbReference type="PANTHER" id="PTHR42872">
    <property type="entry name" value="PROTEIN-GLUTAMATE METHYLESTERASE/PROTEIN-GLUTAMINE GLUTAMINASE"/>
    <property type="match status" value="1"/>
</dbReference>
<evidence type="ECO:0000256" key="5">
    <source>
        <dbReference type="ARBA" id="ARBA00048267"/>
    </source>
</evidence>
<evidence type="ECO:0000256" key="4">
    <source>
        <dbReference type="ARBA" id="ARBA00024867"/>
    </source>
</evidence>
<dbReference type="Proteomes" id="UP000821656">
    <property type="component" value="Unassembled WGS sequence"/>
</dbReference>
<comment type="domain">
    <text evidence="6">Contains a C-terminal catalytic domain, and an N-terminal region which modulates catalytic activity.</text>
</comment>
<protein>
    <recommendedName>
        <fullName evidence="6">Protein-glutamate methylesterase/protein-glutamine glutaminase</fullName>
        <ecNumber evidence="6">3.1.1.61</ecNumber>
        <ecNumber evidence="6">3.5.1.44</ecNumber>
    </recommendedName>
</protein>
<dbReference type="EC" id="3.5.1.44" evidence="6"/>
<comment type="catalytic activity">
    <reaction evidence="5 6">
        <text>[protein]-L-glutamate 5-O-methyl ester + H2O = L-glutamyl-[protein] + methanol + H(+)</text>
        <dbReference type="Rhea" id="RHEA:23236"/>
        <dbReference type="Rhea" id="RHEA-COMP:10208"/>
        <dbReference type="Rhea" id="RHEA-COMP:10311"/>
        <dbReference type="ChEBI" id="CHEBI:15377"/>
        <dbReference type="ChEBI" id="CHEBI:15378"/>
        <dbReference type="ChEBI" id="CHEBI:17790"/>
        <dbReference type="ChEBI" id="CHEBI:29973"/>
        <dbReference type="ChEBI" id="CHEBI:82795"/>
        <dbReference type="EC" id="3.1.1.61"/>
    </reaction>
</comment>
<organism evidence="11 12">
    <name type="scientific">Clostridium beijerinckii</name>
    <name type="common">Clostridium MP</name>
    <dbReference type="NCBI Taxonomy" id="1520"/>
    <lineage>
        <taxon>Bacteria</taxon>
        <taxon>Bacillati</taxon>
        <taxon>Bacillota</taxon>
        <taxon>Clostridia</taxon>
        <taxon>Eubacteriales</taxon>
        <taxon>Clostridiaceae</taxon>
        <taxon>Clostridium</taxon>
    </lineage>
</organism>
<dbReference type="RefSeq" id="WP_065418812.1">
    <property type="nucleotide sequence ID" value="NZ_CP016090.1"/>
</dbReference>
<keyword evidence="3 6" id="KW-0378">Hydrolase</keyword>
<evidence type="ECO:0000256" key="2">
    <source>
        <dbReference type="ARBA" id="ARBA00022500"/>
    </source>
</evidence>
<evidence type="ECO:0000256" key="8">
    <source>
        <dbReference type="PROSITE-ProRule" id="PRU00169"/>
    </source>
</evidence>
<dbReference type="SMART" id="SM00448">
    <property type="entry name" value="REC"/>
    <property type="match status" value="1"/>
</dbReference>
<feature type="modified residue" description="4-aspartylphosphate" evidence="6 8">
    <location>
        <position position="57"/>
    </location>
</feature>
<dbReference type="InterPro" id="IPR008248">
    <property type="entry name" value="CheB-like"/>
</dbReference>
<comment type="subcellular location">
    <subcellularLocation>
        <location evidence="6">Cytoplasm</location>
    </subcellularLocation>
</comment>
<comment type="PTM">
    <text evidence="6">Phosphorylated by CheA. Phosphorylation of the N-terminal regulatory domain activates the methylesterase activity.</text>
</comment>
<evidence type="ECO:0000256" key="3">
    <source>
        <dbReference type="ARBA" id="ARBA00022801"/>
    </source>
</evidence>
<dbReference type="Gene3D" id="3.40.50.2300">
    <property type="match status" value="1"/>
</dbReference>
<dbReference type="EC" id="3.1.1.61" evidence="6"/>
<dbReference type="Pfam" id="PF01339">
    <property type="entry name" value="CheB_methylest"/>
    <property type="match status" value="1"/>
</dbReference>
<dbReference type="GO" id="GO:0050568">
    <property type="term" value="F:protein-glutamine glutaminase activity"/>
    <property type="evidence" value="ECO:0007669"/>
    <property type="project" value="UniProtKB-UniRule"/>
</dbReference>
<dbReference type="InterPro" id="IPR001789">
    <property type="entry name" value="Sig_transdc_resp-reg_receiver"/>
</dbReference>
<dbReference type="HAMAP" id="MF_00099">
    <property type="entry name" value="CheB_chemtxs"/>
    <property type="match status" value="1"/>
</dbReference>
<evidence type="ECO:0000256" key="1">
    <source>
        <dbReference type="ARBA" id="ARBA00022490"/>
    </source>
</evidence>
<accession>A0A1B9BHL5</accession>
<dbReference type="CDD" id="cd16432">
    <property type="entry name" value="CheB_Rec"/>
    <property type="match status" value="1"/>
</dbReference>
<dbReference type="Pfam" id="PF00072">
    <property type="entry name" value="Response_reg"/>
    <property type="match status" value="1"/>
</dbReference>
<dbReference type="GO" id="GO:0008984">
    <property type="term" value="F:protein-glutamate methylesterase activity"/>
    <property type="evidence" value="ECO:0007669"/>
    <property type="project" value="UniProtKB-UniRule"/>
</dbReference>
<dbReference type="Gene3D" id="3.40.50.180">
    <property type="entry name" value="Methylesterase CheB, C-terminal domain"/>
    <property type="match status" value="1"/>
</dbReference>
<dbReference type="PANTHER" id="PTHR42872:SF6">
    <property type="entry name" value="PROTEIN-GLUTAMATE METHYLESTERASE_PROTEIN-GLUTAMINE GLUTAMINASE"/>
    <property type="match status" value="1"/>
</dbReference>
<feature type="active site" evidence="6 7">
    <location>
        <position position="186"/>
    </location>
</feature>
<dbReference type="NCBIfam" id="NF001965">
    <property type="entry name" value="PRK00742.1"/>
    <property type="match status" value="1"/>
</dbReference>
<keyword evidence="1 6" id="KW-0963">Cytoplasm</keyword>
<dbReference type="GO" id="GO:0000156">
    <property type="term" value="F:phosphorelay response regulator activity"/>
    <property type="evidence" value="ECO:0007669"/>
    <property type="project" value="InterPro"/>
</dbReference>
<dbReference type="InterPro" id="IPR035909">
    <property type="entry name" value="CheB_C"/>
</dbReference>
<comment type="function">
    <text evidence="6">Involved in chemotaxis. Part of a chemotaxis signal transduction system that modulates chemotaxis in response to various stimuli. Catalyzes the demethylation of specific methylglutamate residues introduced into the chemoreceptors (methyl-accepting chemotaxis proteins or MCP) by CheR. Also mediates the irreversible deamidation of specific glutamine residues to glutamic acid.</text>
</comment>
<dbReference type="AlphaFoldDB" id="A0A1B9BHL5"/>
<dbReference type="PROSITE" id="PS50110">
    <property type="entry name" value="RESPONSE_REGULATORY"/>
    <property type="match status" value="1"/>
</dbReference>
<comment type="similarity">
    <text evidence="6">Belongs to the CheB family.</text>
</comment>
<dbReference type="InterPro" id="IPR000673">
    <property type="entry name" value="Sig_transdc_resp-reg_Me-estase"/>
</dbReference>
<feature type="active site" evidence="6 7">
    <location>
        <position position="213"/>
    </location>
</feature>
<dbReference type="EMBL" id="JABSXK010000001">
    <property type="protein sequence ID" value="NRV09937.1"/>
    <property type="molecule type" value="Genomic_DNA"/>
</dbReference>
<dbReference type="GO" id="GO:0006935">
    <property type="term" value="P:chemotaxis"/>
    <property type="evidence" value="ECO:0007669"/>
    <property type="project" value="UniProtKB-UniRule"/>
</dbReference>
<dbReference type="SUPFAM" id="SSF52738">
    <property type="entry name" value="Methylesterase CheB, C-terminal domain"/>
    <property type="match status" value="1"/>
</dbReference>
<comment type="caution">
    <text evidence="11">The sequence shown here is derived from an EMBL/GenBank/DDBJ whole genome shotgun (WGS) entry which is preliminary data.</text>
</comment>
<comment type="catalytic activity">
    <reaction evidence="6">
        <text>L-glutaminyl-[protein] + H2O = L-glutamyl-[protein] + NH4(+)</text>
        <dbReference type="Rhea" id="RHEA:16441"/>
        <dbReference type="Rhea" id="RHEA-COMP:10207"/>
        <dbReference type="Rhea" id="RHEA-COMP:10208"/>
        <dbReference type="ChEBI" id="CHEBI:15377"/>
        <dbReference type="ChEBI" id="CHEBI:28938"/>
        <dbReference type="ChEBI" id="CHEBI:29973"/>
        <dbReference type="ChEBI" id="CHEBI:30011"/>
        <dbReference type="EC" id="3.5.1.44"/>
    </reaction>
</comment>
<name>A0A1B9BHL5_CLOBE</name>
<evidence type="ECO:0000259" key="9">
    <source>
        <dbReference type="PROSITE" id="PS50110"/>
    </source>
</evidence>
<gene>
    <name evidence="6" type="primary">cheB</name>
    <name evidence="11" type="ORF">DFH45_002900</name>
</gene>
<evidence type="ECO:0000313" key="11">
    <source>
        <dbReference type="EMBL" id="NRV09937.1"/>
    </source>
</evidence>
<feature type="domain" description="CheB-type methylesterase" evidence="10">
    <location>
        <begin position="179"/>
        <end position="369"/>
    </location>
</feature>
<dbReference type="PROSITE" id="PS50122">
    <property type="entry name" value="CHEB"/>
    <property type="match status" value="1"/>
</dbReference>
<feature type="active site" evidence="6 7">
    <location>
        <position position="311"/>
    </location>
</feature>
<comment type="function">
    <text evidence="4">May play the central regulatory role in sporulation. It may be an element of the effector pathway responsible for the activation of sporulation genes in response to nutritional stress. Spo0A may act in concert with spo0H (a sigma factor) to control the expression of some genes that are critical to the sporulation process.</text>
</comment>
<dbReference type="CDD" id="cd17541">
    <property type="entry name" value="REC_CheB-like"/>
    <property type="match status" value="1"/>
</dbReference>
<feature type="domain" description="Response regulatory" evidence="9">
    <location>
        <begin position="6"/>
        <end position="124"/>
    </location>
</feature>
<dbReference type="InterPro" id="IPR011006">
    <property type="entry name" value="CheY-like_superfamily"/>
</dbReference>
<proteinExistence type="inferred from homology"/>
<sequence>MMHKIRVLIVDDSALMRRVIKEILLTDDNLEVVGIAKDGEDAIEKVRSLNPDIVTMDINMPVMDGLTSMQYILEEFSEVAVLILSSLTQEGALKTFEALELGAFDYVSKPSGTVSSNLYIVGKEIIEKVKAAYKYIQKRNRRKRIMNNNYTAIGERSQRFYKKADVNERNIVMSDNLSKVVVIGISTGGPSTLMEVLPQIPRNLKASIIVIQHMPPSFTNQFARRIDSATEINFKEAEAGDIITDGRGFLAPGGYQLLVRSSSIKGGNLIRLTKQPQTLFMPSVNITMESVLECFGPKRTIGVLMTGMGDDGADAMVKIKKAGGITIAEDESTAIVYGMPREAIERGGADIVVPSHNIAREIIKAVNMRK</sequence>
<evidence type="ECO:0000256" key="6">
    <source>
        <dbReference type="HAMAP-Rule" id="MF_00099"/>
    </source>
</evidence>
<evidence type="ECO:0000259" key="10">
    <source>
        <dbReference type="PROSITE" id="PS50122"/>
    </source>
</evidence>
<dbReference type="SUPFAM" id="SSF52172">
    <property type="entry name" value="CheY-like"/>
    <property type="match status" value="1"/>
</dbReference>
<dbReference type="GO" id="GO:0005737">
    <property type="term" value="C:cytoplasm"/>
    <property type="evidence" value="ECO:0007669"/>
    <property type="project" value="UniProtKB-SubCell"/>
</dbReference>
<keyword evidence="2 6" id="KW-0145">Chemotaxis</keyword>
<keyword evidence="6 8" id="KW-0597">Phosphoprotein</keyword>